<keyword evidence="2" id="KW-1185">Reference proteome</keyword>
<dbReference type="Proteomes" id="UP001590951">
    <property type="component" value="Unassembled WGS sequence"/>
</dbReference>
<gene>
    <name evidence="1" type="ORF">ABVK25_007754</name>
</gene>
<dbReference type="EMBL" id="JBHFEH010000030">
    <property type="protein sequence ID" value="KAL2052062.1"/>
    <property type="molecule type" value="Genomic_DNA"/>
</dbReference>
<name>A0ABR4B2C7_9LECA</name>
<sequence length="66" mass="7191">MVVILIEEEAFLSILPGQLRFGGVIFEGRIPGPDGIWLEVDGKTAALTHMSATDAVEMCNFSLLRD</sequence>
<evidence type="ECO:0000313" key="1">
    <source>
        <dbReference type="EMBL" id="KAL2052062.1"/>
    </source>
</evidence>
<comment type="caution">
    <text evidence="1">The sequence shown here is derived from an EMBL/GenBank/DDBJ whole genome shotgun (WGS) entry which is preliminary data.</text>
</comment>
<protein>
    <submittedName>
        <fullName evidence="1">Uncharacterized protein</fullName>
    </submittedName>
</protein>
<organism evidence="1 2">
    <name type="scientific">Lepraria finkii</name>
    <dbReference type="NCBI Taxonomy" id="1340010"/>
    <lineage>
        <taxon>Eukaryota</taxon>
        <taxon>Fungi</taxon>
        <taxon>Dikarya</taxon>
        <taxon>Ascomycota</taxon>
        <taxon>Pezizomycotina</taxon>
        <taxon>Lecanoromycetes</taxon>
        <taxon>OSLEUM clade</taxon>
        <taxon>Lecanoromycetidae</taxon>
        <taxon>Lecanorales</taxon>
        <taxon>Lecanorineae</taxon>
        <taxon>Stereocaulaceae</taxon>
        <taxon>Lepraria</taxon>
    </lineage>
</organism>
<evidence type="ECO:0000313" key="2">
    <source>
        <dbReference type="Proteomes" id="UP001590951"/>
    </source>
</evidence>
<accession>A0ABR4B2C7</accession>
<proteinExistence type="predicted"/>
<reference evidence="1 2" key="1">
    <citation type="submission" date="2024-09" db="EMBL/GenBank/DDBJ databases">
        <title>Rethinking Asexuality: The Enigmatic Case of Functional Sexual Genes in Lepraria (Stereocaulaceae).</title>
        <authorList>
            <person name="Doellman M."/>
            <person name="Sun Y."/>
            <person name="Barcenas-Pena A."/>
            <person name="Lumbsch H.T."/>
            <person name="Grewe F."/>
        </authorList>
    </citation>
    <scope>NUCLEOTIDE SEQUENCE [LARGE SCALE GENOMIC DNA]</scope>
    <source>
        <strain evidence="1 2">Grewe 0041</strain>
    </source>
</reference>